<dbReference type="Pfam" id="PF07690">
    <property type="entry name" value="MFS_1"/>
    <property type="match status" value="1"/>
</dbReference>
<dbReference type="PANTHER" id="PTHR23507:SF3">
    <property type="entry name" value="THYMIC STROMAL COTRANSPORTER HOMOLOG"/>
    <property type="match status" value="1"/>
</dbReference>
<feature type="transmembrane region" description="Helical" evidence="6">
    <location>
        <begin position="388"/>
        <end position="410"/>
    </location>
</feature>
<evidence type="ECO:0000313" key="7">
    <source>
        <dbReference type="Proteomes" id="UP000504632"/>
    </source>
</evidence>
<dbReference type="GO" id="GO:0022857">
    <property type="term" value="F:transmembrane transporter activity"/>
    <property type="evidence" value="ECO:0007669"/>
    <property type="project" value="InterPro"/>
</dbReference>
<keyword evidence="3 6" id="KW-1133">Transmembrane helix</keyword>
<sequence>MRFLRKFLEPLVVCAQVSSAFFDTGLQMVVKERCANASNSTDGEQTAISNFYMTYNMLSKFMPILPGLILARFGDKGYRKLPIVIPLIGYFLSRLLLVLVITIEWPIEVMFGGAVIHGLCGGFASYWAGVMALVSVSTSEEERSVRIMRMELFYGLAGLFGSLASGHLFQLYTVGLKQGVVLAVSSVTLYFICLLYATFVLKTDSITLSGCREDRRESSGIINHESRDNINIALLFASGILYDIAVGGGMEILASFVLKNPLNWNATQVGYGNAAGFIVFITSFIGVKFFSKFASDTTMILIGMLSFTAGIYFMAFVTTTTLFYLARSLTLFALIPMPTIRSLLSKQVSCSSYAMTLILLQLSFKLAGLVTTPMYTKIYQATLDSSPGFVFTLSSIITVAAIIPISIVGCRIAHQPSYERIQGN</sequence>
<evidence type="ECO:0000256" key="4">
    <source>
        <dbReference type="ARBA" id="ARBA00023136"/>
    </source>
</evidence>
<evidence type="ECO:0000256" key="5">
    <source>
        <dbReference type="ARBA" id="ARBA00038227"/>
    </source>
</evidence>
<dbReference type="GO" id="GO:0016020">
    <property type="term" value="C:membrane"/>
    <property type="evidence" value="ECO:0007669"/>
    <property type="project" value="UniProtKB-SubCell"/>
</dbReference>
<evidence type="ECO:0000256" key="1">
    <source>
        <dbReference type="ARBA" id="ARBA00004141"/>
    </source>
</evidence>
<feature type="transmembrane region" description="Helical" evidence="6">
    <location>
        <begin position="269"/>
        <end position="287"/>
    </location>
</feature>
<dbReference type="CTD" id="57864"/>
<comment type="subcellular location">
    <subcellularLocation>
        <location evidence="1">Membrane</location>
        <topology evidence="1">Multi-pass membrane protein</topology>
    </subcellularLocation>
</comment>
<dbReference type="InterPro" id="IPR011701">
    <property type="entry name" value="MFS"/>
</dbReference>
<feature type="transmembrane region" description="Helical" evidence="6">
    <location>
        <begin position="299"/>
        <end position="318"/>
    </location>
</feature>
<feature type="transmembrane region" description="Helical" evidence="6">
    <location>
        <begin position="232"/>
        <end position="257"/>
    </location>
</feature>
<dbReference type="Proteomes" id="UP000504632">
    <property type="component" value="Chromosome 3"/>
</dbReference>
<evidence type="ECO:0000256" key="6">
    <source>
        <dbReference type="SAM" id="Phobius"/>
    </source>
</evidence>
<dbReference type="OrthoDB" id="430300at2759"/>
<keyword evidence="4 6" id="KW-0472">Membrane</keyword>
<feature type="transmembrane region" description="Helical" evidence="6">
    <location>
        <begin position="324"/>
        <end position="344"/>
    </location>
</feature>
<keyword evidence="7" id="KW-1185">Reference proteome</keyword>
<evidence type="ECO:0000256" key="2">
    <source>
        <dbReference type="ARBA" id="ARBA00022692"/>
    </source>
</evidence>
<organism evidence="7 8">
    <name type="scientific">Chanos chanos</name>
    <name type="common">Milkfish</name>
    <name type="synonym">Mugil chanos</name>
    <dbReference type="NCBI Taxonomy" id="29144"/>
    <lineage>
        <taxon>Eukaryota</taxon>
        <taxon>Metazoa</taxon>
        <taxon>Chordata</taxon>
        <taxon>Craniata</taxon>
        <taxon>Vertebrata</taxon>
        <taxon>Euteleostomi</taxon>
        <taxon>Actinopterygii</taxon>
        <taxon>Neopterygii</taxon>
        <taxon>Teleostei</taxon>
        <taxon>Ostariophysi</taxon>
        <taxon>Gonorynchiformes</taxon>
        <taxon>Chanidae</taxon>
        <taxon>Chanos</taxon>
    </lineage>
</organism>
<dbReference type="GeneID" id="115808606"/>
<accession>A0A6J2V289</accession>
<dbReference type="SUPFAM" id="SSF103473">
    <property type="entry name" value="MFS general substrate transporter"/>
    <property type="match status" value="1"/>
</dbReference>
<feature type="transmembrane region" description="Helical" evidence="6">
    <location>
        <begin position="179"/>
        <end position="201"/>
    </location>
</feature>
<evidence type="ECO:0000256" key="3">
    <source>
        <dbReference type="ARBA" id="ARBA00022989"/>
    </source>
</evidence>
<evidence type="ECO:0000313" key="8">
    <source>
        <dbReference type="RefSeq" id="XP_030625892.1"/>
    </source>
</evidence>
<keyword evidence="2 6" id="KW-0812">Transmembrane</keyword>
<feature type="transmembrane region" description="Helical" evidence="6">
    <location>
        <begin position="109"/>
        <end position="131"/>
    </location>
</feature>
<reference evidence="8" key="1">
    <citation type="submission" date="2025-08" db="UniProtKB">
        <authorList>
            <consortium name="RefSeq"/>
        </authorList>
    </citation>
    <scope>IDENTIFICATION</scope>
</reference>
<dbReference type="InParanoid" id="A0A6J2V289"/>
<dbReference type="Gene3D" id="1.20.1250.20">
    <property type="entry name" value="MFS general substrate transporter like domains"/>
    <property type="match status" value="1"/>
</dbReference>
<protein>
    <submittedName>
        <fullName evidence="8">Thymic stromal cotransporter homolog</fullName>
    </submittedName>
</protein>
<feature type="transmembrane region" description="Helical" evidence="6">
    <location>
        <begin position="83"/>
        <end position="103"/>
    </location>
</feature>
<feature type="transmembrane region" description="Helical" evidence="6">
    <location>
        <begin position="356"/>
        <end position="376"/>
    </location>
</feature>
<dbReference type="PANTHER" id="PTHR23507">
    <property type="entry name" value="ZGC:174356"/>
    <property type="match status" value="1"/>
</dbReference>
<dbReference type="AlphaFoldDB" id="A0A6J2V289"/>
<feature type="transmembrane region" description="Helical" evidence="6">
    <location>
        <begin position="152"/>
        <end position="173"/>
    </location>
</feature>
<comment type="similarity">
    <text evidence="5">Belongs to the major facilitator superfamily. SLC46A family.</text>
</comment>
<dbReference type="RefSeq" id="XP_030625892.1">
    <property type="nucleotide sequence ID" value="XM_030770032.1"/>
</dbReference>
<dbReference type="InterPro" id="IPR036259">
    <property type="entry name" value="MFS_trans_sf"/>
</dbReference>
<name>A0A6J2V289_CHACN</name>
<proteinExistence type="inferred from homology"/>
<gene>
    <name evidence="8" type="primary">slc46a2</name>
</gene>